<dbReference type="Proteomes" id="UP001596956">
    <property type="component" value="Unassembled WGS sequence"/>
</dbReference>
<protein>
    <submittedName>
        <fullName evidence="1">Uncharacterized protein</fullName>
    </submittedName>
</protein>
<evidence type="ECO:0000313" key="2">
    <source>
        <dbReference type="Proteomes" id="UP001596956"/>
    </source>
</evidence>
<gene>
    <name evidence="1" type="ORF">ACFQZU_03955</name>
</gene>
<accession>A0ABW3BDR2</accession>
<sequence length="91" mass="10115">MTAEPALNDLAAALLRIDANYRNWRDTVTTNTETTNTETKTARAQCRMTTAKGERCTGESLDPDPKAVQVCQRHAAEVMALIADHRKRART</sequence>
<organism evidence="1 2">
    <name type="scientific">Streptomonospora algeriensis</name>
    <dbReference type="NCBI Taxonomy" id="995084"/>
    <lineage>
        <taxon>Bacteria</taxon>
        <taxon>Bacillati</taxon>
        <taxon>Actinomycetota</taxon>
        <taxon>Actinomycetes</taxon>
        <taxon>Streptosporangiales</taxon>
        <taxon>Nocardiopsidaceae</taxon>
        <taxon>Streptomonospora</taxon>
    </lineage>
</organism>
<proteinExistence type="predicted"/>
<evidence type="ECO:0000313" key="1">
    <source>
        <dbReference type="EMBL" id="MFD0800474.1"/>
    </source>
</evidence>
<name>A0ABW3BDR2_9ACTN</name>
<dbReference type="EMBL" id="JBHTHR010000057">
    <property type="protein sequence ID" value="MFD0800474.1"/>
    <property type="molecule type" value="Genomic_DNA"/>
</dbReference>
<keyword evidence="2" id="KW-1185">Reference proteome</keyword>
<comment type="caution">
    <text evidence="1">The sequence shown here is derived from an EMBL/GenBank/DDBJ whole genome shotgun (WGS) entry which is preliminary data.</text>
</comment>
<reference evidence="2" key="1">
    <citation type="journal article" date="2019" name="Int. J. Syst. Evol. Microbiol.">
        <title>The Global Catalogue of Microorganisms (GCM) 10K type strain sequencing project: providing services to taxonomists for standard genome sequencing and annotation.</title>
        <authorList>
            <consortium name="The Broad Institute Genomics Platform"/>
            <consortium name="The Broad Institute Genome Sequencing Center for Infectious Disease"/>
            <person name="Wu L."/>
            <person name="Ma J."/>
        </authorList>
    </citation>
    <scope>NUCLEOTIDE SEQUENCE [LARGE SCALE GENOMIC DNA]</scope>
    <source>
        <strain evidence="2">CCUG 63369</strain>
    </source>
</reference>